<evidence type="ECO:0000313" key="4">
    <source>
        <dbReference type="Proteomes" id="UP000321947"/>
    </source>
</evidence>
<sequence length="207" mass="23404">MVIGESDASESDDNNFYGVLDEVLHVQYPLGRNVWLFKCRWTDVDPTIVERLVVCHITDDFINDVDEHLSHASGTSDDDELYFDETDAMFFEFAEDLDILVGGWSLVGNNSGTFQPSGTPTPRRCAQSRLLELERYVAANVQIPTTIVSGVDKPIFPHAVCFSQAIGVCVRNTFFVRCLKWTNVGREYIEVVKCDLQVSPLHIYDFI</sequence>
<evidence type="ECO:0000313" key="1">
    <source>
        <dbReference type="EMBL" id="KAA0054412.1"/>
    </source>
</evidence>
<evidence type="ECO:0000313" key="3">
    <source>
        <dbReference type="Proteomes" id="UP000321393"/>
    </source>
</evidence>
<organism evidence="2 4">
    <name type="scientific">Cucumis melo var. makuwa</name>
    <name type="common">Oriental melon</name>
    <dbReference type="NCBI Taxonomy" id="1194695"/>
    <lineage>
        <taxon>Eukaryota</taxon>
        <taxon>Viridiplantae</taxon>
        <taxon>Streptophyta</taxon>
        <taxon>Embryophyta</taxon>
        <taxon>Tracheophyta</taxon>
        <taxon>Spermatophyta</taxon>
        <taxon>Magnoliopsida</taxon>
        <taxon>eudicotyledons</taxon>
        <taxon>Gunneridae</taxon>
        <taxon>Pentapetalae</taxon>
        <taxon>rosids</taxon>
        <taxon>fabids</taxon>
        <taxon>Cucurbitales</taxon>
        <taxon>Cucurbitaceae</taxon>
        <taxon>Benincaseae</taxon>
        <taxon>Cucumis</taxon>
    </lineage>
</organism>
<gene>
    <name evidence="2" type="ORF">E5676_scaffold2750G00370</name>
    <name evidence="1" type="ORF">E6C27_scaffold24G001620</name>
</gene>
<proteinExistence type="predicted"/>
<dbReference type="Proteomes" id="UP000321393">
    <property type="component" value="Unassembled WGS sequence"/>
</dbReference>
<dbReference type="EMBL" id="SSTE01008830">
    <property type="protein sequence ID" value="KAA0054412.1"/>
    <property type="molecule type" value="Genomic_DNA"/>
</dbReference>
<dbReference type="EMBL" id="SSTD01019234">
    <property type="protein sequence ID" value="TYJ96839.1"/>
    <property type="molecule type" value="Genomic_DNA"/>
</dbReference>
<name>A0A5D3BCQ6_CUCMM</name>
<comment type="caution">
    <text evidence="2">The sequence shown here is derived from an EMBL/GenBank/DDBJ whole genome shotgun (WGS) entry which is preliminary data.</text>
</comment>
<dbReference type="Proteomes" id="UP000321947">
    <property type="component" value="Unassembled WGS sequence"/>
</dbReference>
<protein>
    <submittedName>
        <fullName evidence="2">CACTA en-spm transposon protein</fullName>
    </submittedName>
</protein>
<reference evidence="3 4" key="1">
    <citation type="submission" date="2019-08" db="EMBL/GenBank/DDBJ databases">
        <title>Draft genome sequences of two oriental melons (Cucumis melo L. var makuwa).</title>
        <authorList>
            <person name="Kwon S.-Y."/>
        </authorList>
    </citation>
    <scope>NUCLEOTIDE SEQUENCE [LARGE SCALE GENOMIC DNA]</scope>
    <source>
        <strain evidence="4">cv. Chang Bougi</strain>
        <strain evidence="3">cv. SW 3</strain>
        <tissue evidence="2">Leaf</tissue>
    </source>
</reference>
<dbReference type="AlphaFoldDB" id="A0A5D3BCQ6"/>
<accession>A0A5D3BCQ6</accession>
<evidence type="ECO:0000313" key="2">
    <source>
        <dbReference type="EMBL" id="TYJ96839.1"/>
    </source>
</evidence>